<dbReference type="InParanoid" id="A0A7M7NQ50"/>
<evidence type="ECO:0000256" key="1">
    <source>
        <dbReference type="ARBA" id="ARBA00004167"/>
    </source>
</evidence>
<comment type="subcellular location">
    <subcellularLocation>
        <location evidence="1">Membrane</location>
        <topology evidence="1">Single-pass membrane protein</topology>
    </subcellularLocation>
</comment>
<dbReference type="PANTHER" id="PTHR24269:SF16">
    <property type="entry name" value="PROTEIN SLG1"/>
    <property type="match status" value="1"/>
</dbReference>
<keyword evidence="2" id="KW-0812">Transmembrane</keyword>
<protein>
    <recommendedName>
        <fullName evidence="7">WSC domain-containing protein</fullName>
    </recommendedName>
</protein>
<organism evidence="8 9">
    <name type="scientific">Strongylocentrotus purpuratus</name>
    <name type="common">Purple sea urchin</name>
    <dbReference type="NCBI Taxonomy" id="7668"/>
    <lineage>
        <taxon>Eukaryota</taxon>
        <taxon>Metazoa</taxon>
        <taxon>Echinodermata</taxon>
        <taxon>Eleutherozoa</taxon>
        <taxon>Echinozoa</taxon>
        <taxon>Echinoidea</taxon>
        <taxon>Euechinoidea</taxon>
        <taxon>Echinacea</taxon>
        <taxon>Camarodonta</taxon>
        <taxon>Echinidea</taxon>
        <taxon>Strongylocentrotidae</taxon>
        <taxon>Strongylocentrotus</taxon>
    </lineage>
</organism>
<evidence type="ECO:0000313" key="8">
    <source>
        <dbReference type="EnsemblMetazoa" id="XP_030839846"/>
    </source>
</evidence>
<accession>A0A7M7NQ50</accession>
<keyword evidence="3" id="KW-0732">Signal</keyword>
<dbReference type="InterPro" id="IPR051836">
    <property type="entry name" value="Kremen_rcpt"/>
</dbReference>
<dbReference type="Proteomes" id="UP000007110">
    <property type="component" value="Unassembled WGS sequence"/>
</dbReference>
<evidence type="ECO:0000259" key="7">
    <source>
        <dbReference type="PROSITE" id="PS51212"/>
    </source>
</evidence>
<dbReference type="KEGG" id="spu:115923433"/>
<keyword evidence="9" id="KW-1185">Reference proteome</keyword>
<dbReference type="PANTHER" id="PTHR24269">
    <property type="entry name" value="KREMEN PROTEIN"/>
    <property type="match status" value="1"/>
</dbReference>
<dbReference type="PROSITE" id="PS51212">
    <property type="entry name" value="WSC"/>
    <property type="match status" value="1"/>
</dbReference>
<dbReference type="RefSeq" id="XP_030839846.1">
    <property type="nucleotide sequence ID" value="XM_030983986.1"/>
</dbReference>
<evidence type="ECO:0000256" key="4">
    <source>
        <dbReference type="ARBA" id="ARBA00022989"/>
    </source>
</evidence>
<dbReference type="Pfam" id="PF01822">
    <property type="entry name" value="WSC"/>
    <property type="match status" value="1"/>
</dbReference>
<dbReference type="GO" id="GO:0016020">
    <property type="term" value="C:membrane"/>
    <property type="evidence" value="ECO:0007669"/>
    <property type="project" value="UniProtKB-SubCell"/>
</dbReference>
<evidence type="ECO:0000256" key="5">
    <source>
        <dbReference type="ARBA" id="ARBA00023136"/>
    </source>
</evidence>
<dbReference type="AlphaFoldDB" id="A0A7M7NQ50"/>
<keyword evidence="5" id="KW-0472">Membrane</keyword>
<dbReference type="EnsemblMetazoa" id="XM_030983986">
    <property type="protein sequence ID" value="XP_030839846"/>
    <property type="gene ID" value="LOC115923433"/>
</dbReference>
<dbReference type="GeneID" id="115923433"/>
<feature type="domain" description="WSC" evidence="7">
    <location>
        <begin position="288"/>
        <end position="382"/>
    </location>
</feature>
<evidence type="ECO:0000256" key="6">
    <source>
        <dbReference type="ARBA" id="ARBA00023180"/>
    </source>
</evidence>
<reference evidence="8" key="2">
    <citation type="submission" date="2021-01" db="UniProtKB">
        <authorList>
            <consortium name="EnsemblMetazoa"/>
        </authorList>
    </citation>
    <scope>IDENTIFICATION</scope>
</reference>
<evidence type="ECO:0000256" key="2">
    <source>
        <dbReference type="ARBA" id="ARBA00022692"/>
    </source>
</evidence>
<dbReference type="OrthoDB" id="10043391at2759"/>
<reference evidence="9" key="1">
    <citation type="submission" date="2015-02" db="EMBL/GenBank/DDBJ databases">
        <title>Genome sequencing for Strongylocentrotus purpuratus.</title>
        <authorList>
            <person name="Murali S."/>
            <person name="Liu Y."/>
            <person name="Vee V."/>
            <person name="English A."/>
            <person name="Wang M."/>
            <person name="Skinner E."/>
            <person name="Han Y."/>
            <person name="Muzny D.M."/>
            <person name="Worley K.C."/>
            <person name="Gibbs R.A."/>
        </authorList>
    </citation>
    <scope>NUCLEOTIDE SEQUENCE</scope>
</reference>
<name>A0A7M7NQ50_STRPU</name>
<evidence type="ECO:0000313" key="9">
    <source>
        <dbReference type="Proteomes" id="UP000007110"/>
    </source>
</evidence>
<dbReference type="SMART" id="SM00321">
    <property type="entry name" value="WSC"/>
    <property type="match status" value="1"/>
</dbReference>
<proteinExistence type="predicted"/>
<evidence type="ECO:0000256" key="3">
    <source>
        <dbReference type="ARBA" id="ARBA00022729"/>
    </source>
</evidence>
<sequence>MDELDVGSTTVRTTSRLNLGYGDCNPGTTGSSSVRTRFRERPVDTPFMMSMPLIRSNFKPGDKIGFRFSSPALNYDKGFDAVAHRYAAISDYGTAHSPGFVYTISSTDTKSYSIKAVFDDDDFTFDCASETHGPVVGSRSSNDGGNYVMVMTSLPFECYGQVKGWTYWAAGASGGFRPGIYRPIDGSTTQFTLISETNIESGHRLNEEVTYLIEDESEWLTYNPGDLIGWRWNSAGSRLRWTSSGTEIMVMKYAGHDDTAYSSYVVGDTFTVGSDMSRAYSLQAMLSPFGYKGCYPDNVAEREMSVSAGHFSLSEMTRIKCISSCAQLAYPFAGVQQGNLCFCSNSYGDYGVGNSTLCDYSCEGNEYFTCGGFLYNQIFTTPEVVKGYTLDSVGK</sequence>
<dbReference type="InterPro" id="IPR002889">
    <property type="entry name" value="WSC_carb-bd"/>
</dbReference>
<keyword evidence="4" id="KW-1133">Transmembrane helix</keyword>
<keyword evidence="6" id="KW-0325">Glycoprotein</keyword>